<proteinExistence type="predicted"/>
<dbReference type="InterPro" id="IPR018673">
    <property type="entry name" value="DUF2141"/>
</dbReference>
<reference evidence="2" key="1">
    <citation type="submission" date="2019-07" db="EMBL/GenBank/DDBJ databases">
        <authorList>
            <person name="De-Chao Zhang Q."/>
        </authorList>
    </citation>
    <scope>NUCLEOTIDE SEQUENCE</scope>
    <source>
        <strain evidence="2">TP-CH-4</strain>
    </source>
</reference>
<dbReference type="EMBL" id="VIKU02000002">
    <property type="protein sequence ID" value="NHF59574.1"/>
    <property type="molecule type" value="Genomic_DNA"/>
</dbReference>
<accession>A0A967AT75</accession>
<feature type="signal peptide" evidence="1">
    <location>
        <begin position="1"/>
        <end position="19"/>
    </location>
</feature>
<sequence length="143" mass="16066">MKRYFFVVLALLFGGIGLAQETGDLTIRIDVVKNKGKGQLVFLLFDQEEGFPREADKAKYRAKIKKVVSKMSHTFTNIPYGEYAVCVFHDENENGAIDTNFMGMPKEHVAASNMTGMGRPSFKKCEINLGESKMSVELDFIND</sequence>
<feature type="chain" id="PRO_5037121712" evidence="1">
    <location>
        <begin position="20"/>
        <end position="143"/>
    </location>
</feature>
<evidence type="ECO:0000313" key="2">
    <source>
        <dbReference type="EMBL" id="NHF59574.1"/>
    </source>
</evidence>
<evidence type="ECO:0000313" key="3">
    <source>
        <dbReference type="Proteomes" id="UP000707206"/>
    </source>
</evidence>
<protein>
    <submittedName>
        <fullName evidence="2">DUF2141 domain-containing protein</fullName>
    </submittedName>
</protein>
<dbReference type="Pfam" id="PF09912">
    <property type="entry name" value="DUF2141"/>
    <property type="match status" value="1"/>
</dbReference>
<name>A0A967AT75_9FLAO</name>
<keyword evidence="1" id="KW-0732">Signal</keyword>
<gene>
    <name evidence="2" type="ORF">FK220_009500</name>
</gene>
<keyword evidence="3" id="KW-1185">Reference proteome</keyword>
<comment type="caution">
    <text evidence="2">The sequence shown here is derived from an EMBL/GenBank/DDBJ whole genome shotgun (WGS) entry which is preliminary data.</text>
</comment>
<organism evidence="2 3">
    <name type="scientific">Pelagihabitans pacificus</name>
    <dbReference type="NCBI Taxonomy" id="2696054"/>
    <lineage>
        <taxon>Bacteria</taxon>
        <taxon>Pseudomonadati</taxon>
        <taxon>Bacteroidota</taxon>
        <taxon>Flavobacteriia</taxon>
        <taxon>Flavobacteriales</taxon>
        <taxon>Flavobacteriaceae</taxon>
        <taxon>Pelagihabitans</taxon>
    </lineage>
</organism>
<evidence type="ECO:0000256" key="1">
    <source>
        <dbReference type="SAM" id="SignalP"/>
    </source>
</evidence>
<dbReference type="AlphaFoldDB" id="A0A967AT75"/>
<dbReference type="Proteomes" id="UP000707206">
    <property type="component" value="Unassembled WGS sequence"/>
</dbReference>
<dbReference type="RefSeq" id="WP_152574073.1">
    <property type="nucleotide sequence ID" value="NZ_VIKU02000002.1"/>
</dbReference>
<reference evidence="2" key="2">
    <citation type="submission" date="2020-03" db="EMBL/GenBank/DDBJ databases">
        <title>Flavobacteriaceae bacterium strain TP-CH-4, a member of the family Flavobacteriaceae isolated from a deep-sea seamount.</title>
        <authorList>
            <person name="Zhang D.-C."/>
        </authorList>
    </citation>
    <scope>NUCLEOTIDE SEQUENCE</scope>
    <source>
        <strain evidence="2">TP-CH-4</strain>
    </source>
</reference>